<keyword evidence="3" id="KW-1185">Reference proteome</keyword>
<comment type="caution">
    <text evidence="2">The sequence shown here is derived from an EMBL/GenBank/DDBJ whole genome shotgun (WGS) entry which is preliminary data.</text>
</comment>
<dbReference type="PROSITE" id="PS50075">
    <property type="entry name" value="CARRIER"/>
    <property type="match status" value="1"/>
</dbReference>
<evidence type="ECO:0000259" key="1">
    <source>
        <dbReference type="PROSITE" id="PS50075"/>
    </source>
</evidence>
<dbReference type="RefSeq" id="WP_145788191.1">
    <property type="nucleotide sequence ID" value="NZ_BAAABR010000037.1"/>
</dbReference>
<dbReference type="Gene3D" id="1.10.1200.10">
    <property type="entry name" value="ACP-like"/>
    <property type="match status" value="1"/>
</dbReference>
<dbReference type="SUPFAM" id="SSF47336">
    <property type="entry name" value="ACP-like"/>
    <property type="match status" value="1"/>
</dbReference>
<feature type="domain" description="Carrier" evidence="1">
    <location>
        <begin position="1"/>
        <end position="77"/>
    </location>
</feature>
<dbReference type="Proteomes" id="UP000318416">
    <property type="component" value="Unassembled WGS sequence"/>
</dbReference>
<dbReference type="Pfam" id="PF00550">
    <property type="entry name" value="PP-binding"/>
    <property type="match status" value="1"/>
</dbReference>
<accession>A0A561EKS9</accession>
<dbReference type="InterPro" id="IPR009081">
    <property type="entry name" value="PP-bd_ACP"/>
</dbReference>
<name>A0A561EKS9_9ACTN</name>
<dbReference type="OrthoDB" id="3395095at2"/>
<protein>
    <submittedName>
        <fullName evidence="2">Acyl carrier protein</fullName>
    </submittedName>
</protein>
<dbReference type="AlphaFoldDB" id="A0A561EKS9"/>
<dbReference type="InterPro" id="IPR036736">
    <property type="entry name" value="ACP-like_sf"/>
</dbReference>
<organism evidence="2 3">
    <name type="scientific">Kitasatospora atroaurantiaca</name>
    <dbReference type="NCBI Taxonomy" id="285545"/>
    <lineage>
        <taxon>Bacteria</taxon>
        <taxon>Bacillati</taxon>
        <taxon>Actinomycetota</taxon>
        <taxon>Actinomycetes</taxon>
        <taxon>Kitasatosporales</taxon>
        <taxon>Streptomycetaceae</taxon>
        <taxon>Kitasatospora</taxon>
    </lineage>
</organism>
<evidence type="ECO:0000313" key="3">
    <source>
        <dbReference type="Proteomes" id="UP000318416"/>
    </source>
</evidence>
<gene>
    <name evidence="2" type="ORF">FB465_1184</name>
</gene>
<reference evidence="2 3" key="1">
    <citation type="submission" date="2019-06" db="EMBL/GenBank/DDBJ databases">
        <title>Sequencing the genomes of 1000 actinobacteria strains.</title>
        <authorList>
            <person name="Klenk H.-P."/>
        </authorList>
    </citation>
    <scope>NUCLEOTIDE SEQUENCE [LARGE SCALE GENOMIC DNA]</scope>
    <source>
        <strain evidence="2 3">DSM 41649</strain>
    </source>
</reference>
<sequence length="82" mass="8743">MTWSRDFDEILGQHLPLSGGVVPEDALLADLGLDSLATVSLVMDLEDGFNLSIPDNLLVSETFETAGALRAVISDLLKDSVV</sequence>
<proteinExistence type="predicted"/>
<evidence type="ECO:0000313" key="2">
    <source>
        <dbReference type="EMBL" id="TWE16214.1"/>
    </source>
</evidence>
<dbReference type="EMBL" id="VIVR01000001">
    <property type="protein sequence ID" value="TWE16214.1"/>
    <property type="molecule type" value="Genomic_DNA"/>
</dbReference>